<keyword evidence="6" id="KW-0812">Transmembrane</keyword>
<dbReference type="InterPro" id="IPR028974">
    <property type="entry name" value="TSP_type-3_rpt"/>
</dbReference>
<accession>A0A0G0VGK9</accession>
<evidence type="ECO:0008006" key="9">
    <source>
        <dbReference type="Google" id="ProtNLM"/>
    </source>
</evidence>
<proteinExistence type="predicted"/>
<dbReference type="SUPFAM" id="SSF103647">
    <property type="entry name" value="TSP type-3 repeat"/>
    <property type="match status" value="1"/>
</dbReference>
<dbReference type="AlphaFoldDB" id="A0A0G0VGK9"/>
<dbReference type="Pfam" id="PF18884">
    <property type="entry name" value="TSP3_bac"/>
    <property type="match status" value="2"/>
</dbReference>
<dbReference type="Gene3D" id="4.10.1080.10">
    <property type="entry name" value="TSP type-3 repeat"/>
    <property type="match status" value="1"/>
</dbReference>
<feature type="compositionally biased region" description="Acidic residues" evidence="5">
    <location>
        <begin position="165"/>
        <end position="175"/>
    </location>
</feature>
<dbReference type="Proteomes" id="UP000034746">
    <property type="component" value="Unassembled WGS sequence"/>
</dbReference>
<evidence type="ECO:0000256" key="1">
    <source>
        <dbReference type="ARBA" id="ARBA00004613"/>
    </source>
</evidence>
<keyword evidence="2" id="KW-0964">Secreted</keyword>
<dbReference type="InterPro" id="IPR059100">
    <property type="entry name" value="TSP3_bac"/>
</dbReference>
<evidence type="ECO:0000256" key="2">
    <source>
        <dbReference type="ARBA" id="ARBA00022525"/>
    </source>
</evidence>
<organism evidence="7 8">
    <name type="scientific">Candidatus Uhrbacteria bacterium GW2011_GWF2_41_16</name>
    <dbReference type="NCBI Taxonomy" id="1618997"/>
    <lineage>
        <taxon>Bacteria</taxon>
        <taxon>Candidatus Uhriibacteriota</taxon>
    </lineage>
</organism>
<evidence type="ECO:0000256" key="5">
    <source>
        <dbReference type="SAM" id="MobiDB-lite"/>
    </source>
</evidence>
<feature type="compositionally biased region" description="Polar residues" evidence="5">
    <location>
        <begin position="116"/>
        <end position="131"/>
    </location>
</feature>
<dbReference type="PANTHER" id="PTHR37467">
    <property type="entry name" value="EXPORTED CALCIUM-BINDING GLYCOPROTEIN-RELATED"/>
    <property type="match status" value="1"/>
</dbReference>
<feature type="compositionally biased region" description="Low complexity" evidence="5">
    <location>
        <begin position="33"/>
        <end position="48"/>
    </location>
</feature>
<reference evidence="7 8" key="1">
    <citation type="journal article" date="2015" name="Nature">
        <title>rRNA introns, odd ribosomes, and small enigmatic genomes across a large radiation of phyla.</title>
        <authorList>
            <person name="Brown C.T."/>
            <person name="Hug L.A."/>
            <person name="Thomas B.C."/>
            <person name="Sharon I."/>
            <person name="Castelle C.J."/>
            <person name="Singh A."/>
            <person name="Wilkins M.J."/>
            <person name="Williams K.H."/>
            <person name="Banfield J.F."/>
        </authorList>
    </citation>
    <scope>NUCLEOTIDE SEQUENCE [LARGE SCALE GENOMIC DNA]</scope>
</reference>
<keyword evidence="6" id="KW-0472">Membrane</keyword>
<gene>
    <name evidence="7" type="ORF">UU48_C0001G0121</name>
</gene>
<sequence>MFENVKKEPEDIFAGSEGAVPTPPPPVALAGQSLSSSREISSSPISSEQTREKQTSHWSWKMIGIVGMAIVIVAVAGVLSSRILASRTKSSDRVPSVQTDEEKMQELKKETEKIPKTTSEQNKPQEQTSVIFPTPIVVPEPDADKDGLSDAQEAEIGTSPTNADTDGDGLFDQEEVAVYKTNPLNPDTDGDTYLDGKEVSSGYNPNGSGKLFTVPTEVAP</sequence>
<feature type="compositionally biased region" description="Basic and acidic residues" evidence="5">
    <location>
        <begin position="100"/>
        <end position="115"/>
    </location>
</feature>
<dbReference type="PANTHER" id="PTHR37467:SF1">
    <property type="entry name" value="EXPORTED CALCIUM-BINDING GLYCOPROTEIN"/>
    <property type="match status" value="1"/>
</dbReference>
<dbReference type="EMBL" id="LCAU01000001">
    <property type="protein sequence ID" value="KKR98766.1"/>
    <property type="molecule type" value="Genomic_DNA"/>
</dbReference>
<evidence type="ECO:0000256" key="4">
    <source>
        <dbReference type="ARBA" id="ARBA00022837"/>
    </source>
</evidence>
<feature type="region of interest" description="Disordered" evidence="5">
    <location>
        <begin position="1"/>
        <end position="56"/>
    </location>
</feature>
<keyword evidence="6" id="KW-1133">Transmembrane helix</keyword>
<keyword evidence="4" id="KW-0106">Calcium</keyword>
<comment type="caution">
    <text evidence="7">The sequence shown here is derived from an EMBL/GenBank/DDBJ whole genome shotgun (WGS) entry which is preliminary data.</text>
</comment>
<evidence type="ECO:0000256" key="3">
    <source>
        <dbReference type="ARBA" id="ARBA00022729"/>
    </source>
</evidence>
<name>A0A0G0VGK9_9BACT</name>
<feature type="transmembrane region" description="Helical" evidence="6">
    <location>
        <begin position="62"/>
        <end position="85"/>
    </location>
</feature>
<evidence type="ECO:0000313" key="8">
    <source>
        <dbReference type="Proteomes" id="UP000034746"/>
    </source>
</evidence>
<evidence type="ECO:0000313" key="7">
    <source>
        <dbReference type="EMBL" id="KKR98766.1"/>
    </source>
</evidence>
<feature type="region of interest" description="Disordered" evidence="5">
    <location>
        <begin position="86"/>
        <end position="220"/>
    </location>
</feature>
<protein>
    <recommendedName>
        <fullName evidence="9">S-layer domain-containing protein</fullName>
    </recommendedName>
</protein>
<evidence type="ECO:0000256" key="6">
    <source>
        <dbReference type="SAM" id="Phobius"/>
    </source>
</evidence>
<feature type="compositionally biased region" description="Basic and acidic residues" evidence="5">
    <location>
        <begin position="1"/>
        <end position="10"/>
    </location>
</feature>
<keyword evidence="3" id="KW-0732">Signal</keyword>
<dbReference type="GO" id="GO:0005509">
    <property type="term" value="F:calcium ion binding"/>
    <property type="evidence" value="ECO:0007669"/>
    <property type="project" value="InterPro"/>
</dbReference>
<comment type="subcellular location">
    <subcellularLocation>
        <location evidence="1">Secreted</location>
    </subcellularLocation>
</comment>
<dbReference type="InterPro" id="IPR053180">
    <property type="entry name" value="Ca-binding_acidic-repeat"/>
</dbReference>